<dbReference type="PROSITE" id="PS50943">
    <property type="entry name" value="HTH_CROC1"/>
    <property type="match status" value="1"/>
</dbReference>
<sequence length="108" mass="11904">MSADGVTFGQAISKARKALGLSQKELAARVMKEEGGGSISPQYLNDIEHDRRSPSSGHLIRQFACILNIPDDYLFALAGRLPDDVRPDTVDQDKVVEAFANFRKTLKE</sequence>
<dbReference type="InterPro" id="IPR010982">
    <property type="entry name" value="Lambda_DNA-bd_dom_sf"/>
</dbReference>
<dbReference type="Pfam" id="PF01381">
    <property type="entry name" value="HTH_3"/>
    <property type="match status" value="1"/>
</dbReference>
<reference evidence="3" key="1">
    <citation type="submission" date="2013-04" db="EMBL/GenBank/DDBJ databases">
        <title>Thioclava sp. 13D2W-2 Genome Sequencing.</title>
        <authorList>
            <person name="Lai Q."/>
            <person name="Li G."/>
            <person name="Shao Z."/>
        </authorList>
    </citation>
    <scope>NUCLEOTIDE SEQUENCE [LARGE SCALE GENOMIC DNA]</scope>
    <source>
        <strain evidence="3">13D2W-2</strain>
    </source>
</reference>
<evidence type="ECO:0000313" key="3">
    <source>
        <dbReference type="Proteomes" id="UP000028607"/>
    </source>
</evidence>
<reference evidence="2 3" key="2">
    <citation type="journal article" date="2015" name="Antonie Van Leeuwenhoek">
        <title>Thioclava indica sp. nov., isolated from surface seawater of the Indian Ocean.</title>
        <authorList>
            <person name="Liu Y."/>
            <person name="Lai Q."/>
            <person name="Du J."/>
            <person name="Xu H."/>
            <person name="Jiang L."/>
            <person name="Shao Z."/>
        </authorList>
    </citation>
    <scope>NUCLEOTIDE SEQUENCE [LARGE SCALE GENOMIC DNA]</scope>
    <source>
        <strain evidence="2 3">13D2W-2</strain>
    </source>
</reference>
<organism evidence="2 3">
    <name type="scientific">Thioclava atlantica</name>
    <dbReference type="NCBI Taxonomy" id="1317124"/>
    <lineage>
        <taxon>Bacteria</taxon>
        <taxon>Pseudomonadati</taxon>
        <taxon>Pseudomonadota</taxon>
        <taxon>Alphaproteobacteria</taxon>
        <taxon>Rhodobacterales</taxon>
        <taxon>Paracoccaceae</taxon>
        <taxon>Thioclava</taxon>
    </lineage>
</organism>
<evidence type="ECO:0000313" key="2">
    <source>
        <dbReference type="EMBL" id="KFE34337.1"/>
    </source>
</evidence>
<keyword evidence="3" id="KW-1185">Reference proteome</keyword>
<dbReference type="SMART" id="SM00530">
    <property type="entry name" value="HTH_XRE"/>
    <property type="match status" value="1"/>
</dbReference>
<dbReference type="STRING" id="1317124.DW2_13695"/>
<proteinExistence type="predicted"/>
<dbReference type="RefSeq" id="WP_038147489.1">
    <property type="nucleotide sequence ID" value="NZ_AQRC01000011.1"/>
</dbReference>
<dbReference type="Gene3D" id="1.10.260.40">
    <property type="entry name" value="lambda repressor-like DNA-binding domains"/>
    <property type="match status" value="1"/>
</dbReference>
<dbReference type="Proteomes" id="UP000028607">
    <property type="component" value="Unassembled WGS sequence"/>
</dbReference>
<evidence type="ECO:0000259" key="1">
    <source>
        <dbReference type="PROSITE" id="PS50943"/>
    </source>
</evidence>
<accession>A0A085TUE0</accession>
<name>A0A085TUE0_9RHOB</name>
<dbReference type="OrthoDB" id="9809730at2"/>
<dbReference type="PATRIC" id="fig|1317124.6.peg.2766"/>
<protein>
    <submittedName>
        <fullName evidence="2">Transcriptional regulator</fullName>
    </submittedName>
</protein>
<dbReference type="CDD" id="cd00093">
    <property type="entry name" value="HTH_XRE"/>
    <property type="match status" value="1"/>
</dbReference>
<dbReference type="AlphaFoldDB" id="A0A085TUE0"/>
<dbReference type="EMBL" id="AQRC01000011">
    <property type="protein sequence ID" value="KFE34337.1"/>
    <property type="molecule type" value="Genomic_DNA"/>
</dbReference>
<dbReference type="SUPFAM" id="SSF47413">
    <property type="entry name" value="lambda repressor-like DNA-binding domains"/>
    <property type="match status" value="1"/>
</dbReference>
<comment type="caution">
    <text evidence="2">The sequence shown here is derived from an EMBL/GenBank/DDBJ whole genome shotgun (WGS) entry which is preliminary data.</text>
</comment>
<dbReference type="InterPro" id="IPR001387">
    <property type="entry name" value="Cro/C1-type_HTH"/>
</dbReference>
<dbReference type="GO" id="GO:0003677">
    <property type="term" value="F:DNA binding"/>
    <property type="evidence" value="ECO:0007669"/>
    <property type="project" value="InterPro"/>
</dbReference>
<gene>
    <name evidence="2" type="ORF">DW2_13695</name>
</gene>
<dbReference type="eggNOG" id="COG1396">
    <property type="taxonomic scope" value="Bacteria"/>
</dbReference>
<feature type="domain" description="HTH cro/C1-type" evidence="1">
    <location>
        <begin position="12"/>
        <end position="74"/>
    </location>
</feature>